<organism evidence="1 2">
    <name type="scientific">Rosa chinensis</name>
    <name type="common">China rose</name>
    <dbReference type="NCBI Taxonomy" id="74649"/>
    <lineage>
        <taxon>Eukaryota</taxon>
        <taxon>Viridiplantae</taxon>
        <taxon>Streptophyta</taxon>
        <taxon>Embryophyta</taxon>
        <taxon>Tracheophyta</taxon>
        <taxon>Spermatophyta</taxon>
        <taxon>Magnoliopsida</taxon>
        <taxon>eudicotyledons</taxon>
        <taxon>Gunneridae</taxon>
        <taxon>Pentapetalae</taxon>
        <taxon>rosids</taxon>
        <taxon>fabids</taxon>
        <taxon>Rosales</taxon>
        <taxon>Rosaceae</taxon>
        <taxon>Rosoideae</taxon>
        <taxon>Rosoideae incertae sedis</taxon>
        <taxon>Rosa</taxon>
    </lineage>
</organism>
<accession>A0A2P6RK93</accession>
<dbReference type="Gramene" id="PRQ46848">
    <property type="protein sequence ID" value="PRQ46848"/>
    <property type="gene ID" value="RchiOBHm_Chr2g0093431"/>
</dbReference>
<evidence type="ECO:0000313" key="1">
    <source>
        <dbReference type="EMBL" id="PRQ46848.1"/>
    </source>
</evidence>
<name>A0A2P6RK93_ROSCH</name>
<dbReference type="AlphaFoldDB" id="A0A2P6RK93"/>
<proteinExistence type="predicted"/>
<reference evidence="1 2" key="1">
    <citation type="journal article" date="2018" name="Nat. Genet.">
        <title>The Rosa genome provides new insights in the design of modern roses.</title>
        <authorList>
            <person name="Bendahmane M."/>
        </authorList>
    </citation>
    <scope>NUCLEOTIDE SEQUENCE [LARGE SCALE GENOMIC DNA]</scope>
    <source>
        <strain evidence="2">cv. Old Blush</strain>
    </source>
</reference>
<protein>
    <submittedName>
        <fullName evidence="1">Uncharacterized protein</fullName>
    </submittedName>
</protein>
<comment type="caution">
    <text evidence="1">The sequence shown here is derived from an EMBL/GenBank/DDBJ whole genome shotgun (WGS) entry which is preliminary data.</text>
</comment>
<dbReference type="EMBL" id="PDCK01000040">
    <property type="protein sequence ID" value="PRQ46848.1"/>
    <property type="molecule type" value="Genomic_DNA"/>
</dbReference>
<gene>
    <name evidence="1" type="ORF">RchiOBHm_Chr2g0093431</name>
</gene>
<evidence type="ECO:0000313" key="2">
    <source>
        <dbReference type="Proteomes" id="UP000238479"/>
    </source>
</evidence>
<keyword evidence="2" id="KW-1185">Reference proteome</keyword>
<sequence length="46" mass="5204">MNLGLEKGLRCEILNQCAVLKCGIVRYCSKDGLESKYFYVEVNLCS</sequence>
<dbReference type="Proteomes" id="UP000238479">
    <property type="component" value="Chromosome 2"/>
</dbReference>